<proteinExistence type="predicted"/>
<comment type="cofactor">
    <cofactor evidence="1">
        <name>Fe(2+)</name>
        <dbReference type="ChEBI" id="CHEBI:29033"/>
    </cofactor>
</comment>
<feature type="domain" description="TauD/TfdA-like" evidence="4">
    <location>
        <begin position="71"/>
        <end position="315"/>
    </location>
</feature>
<dbReference type="RefSeq" id="WP_408182317.1">
    <property type="nucleotide sequence ID" value="NZ_JAQQEZ010000065.1"/>
</dbReference>
<reference evidence="5 6" key="1">
    <citation type="journal article" date="2024" name="Chem. Sci.">
        <title>Discovery of megapolipeptins by genome mining of a Burkholderiales bacteria collection.</title>
        <authorList>
            <person name="Paulo B.S."/>
            <person name="Recchia M.J.J."/>
            <person name="Lee S."/>
            <person name="Fergusson C.H."/>
            <person name="Romanowski S.B."/>
            <person name="Hernandez A."/>
            <person name="Krull N."/>
            <person name="Liu D.Y."/>
            <person name="Cavanagh H."/>
            <person name="Bos A."/>
            <person name="Gray C.A."/>
            <person name="Murphy B.T."/>
            <person name="Linington R.G."/>
            <person name="Eustaquio A.S."/>
        </authorList>
    </citation>
    <scope>NUCLEOTIDE SEQUENCE [LARGE SCALE GENOMIC DNA]</scope>
    <source>
        <strain evidence="5 6">RL17-350-BIC-A</strain>
    </source>
</reference>
<dbReference type="PANTHER" id="PTHR10696:SF56">
    <property type="entry name" value="TAUD_TFDA-LIKE DOMAIN-CONTAINING PROTEIN"/>
    <property type="match status" value="1"/>
</dbReference>
<dbReference type="GO" id="GO:0051213">
    <property type="term" value="F:dioxygenase activity"/>
    <property type="evidence" value="ECO:0007669"/>
    <property type="project" value="UniProtKB-KW"/>
</dbReference>
<evidence type="ECO:0000259" key="4">
    <source>
        <dbReference type="Pfam" id="PF02668"/>
    </source>
</evidence>
<name>A0ABW9B5S2_9BURK</name>
<dbReference type="SUPFAM" id="SSF51197">
    <property type="entry name" value="Clavaminate synthase-like"/>
    <property type="match status" value="1"/>
</dbReference>
<dbReference type="InterPro" id="IPR050411">
    <property type="entry name" value="AlphaKG_dependent_hydroxylases"/>
</dbReference>
<gene>
    <name evidence="5" type="ORF">PQR57_42635</name>
</gene>
<evidence type="ECO:0000256" key="2">
    <source>
        <dbReference type="ARBA" id="ARBA00023002"/>
    </source>
</evidence>
<dbReference type="Proteomes" id="UP001629230">
    <property type="component" value="Unassembled WGS sequence"/>
</dbReference>
<keyword evidence="6" id="KW-1185">Reference proteome</keyword>
<protein>
    <submittedName>
        <fullName evidence="5">TauD/TfdA family dioxygenase</fullName>
    </submittedName>
</protein>
<dbReference type="PANTHER" id="PTHR10696">
    <property type="entry name" value="GAMMA-BUTYROBETAINE HYDROXYLASE-RELATED"/>
    <property type="match status" value="1"/>
</dbReference>
<evidence type="ECO:0000256" key="1">
    <source>
        <dbReference type="ARBA" id="ARBA00001954"/>
    </source>
</evidence>
<dbReference type="InterPro" id="IPR042098">
    <property type="entry name" value="TauD-like_sf"/>
</dbReference>
<evidence type="ECO:0000313" key="6">
    <source>
        <dbReference type="Proteomes" id="UP001629230"/>
    </source>
</evidence>
<sequence>MDATHTSTLQPARGASVWKGTDFARDDSWLHRLTPAQANALVDAARRWDGRDFRSLGRDEAASALETLVPTAHAVRTELGDRGFALVRGVPIDALTDGQIQLAYWAVGLLFGQGLTQNAKADFLCPVTDMGVDFGYSGDASQRNVRGYQSKADLNYHCDPTDVVALLCVRKALSGGLSTIVSTPAIFNEILRDHPQHLPVLLNGLRYDRKAEQWSGEEPVSERIPVFAQHGARVSCRYARSYIIGGAQKTQPLSDAQQAALDCFDAIACRADMPLHMAFEPGDIQLLNNYTVVHGRTAYEDDADPTRRRFLWRLWLHLDAQAPWCDESEIMRWAFARFGNLGRSVDEWNKLAETIGENRAAVF</sequence>
<dbReference type="Pfam" id="PF02668">
    <property type="entry name" value="TauD"/>
    <property type="match status" value="1"/>
</dbReference>
<evidence type="ECO:0000313" key="5">
    <source>
        <dbReference type="EMBL" id="MFM0007625.1"/>
    </source>
</evidence>
<keyword evidence="5" id="KW-0223">Dioxygenase</keyword>
<keyword evidence="3" id="KW-0045">Antibiotic biosynthesis</keyword>
<accession>A0ABW9B5S2</accession>
<dbReference type="InterPro" id="IPR003819">
    <property type="entry name" value="TauD/TfdA-like"/>
</dbReference>
<evidence type="ECO:0000256" key="3">
    <source>
        <dbReference type="ARBA" id="ARBA00023194"/>
    </source>
</evidence>
<dbReference type="EMBL" id="JAQQEZ010000065">
    <property type="protein sequence ID" value="MFM0007625.1"/>
    <property type="molecule type" value="Genomic_DNA"/>
</dbReference>
<dbReference type="Gene3D" id="3.60.130.10">
    <property type="entry name" value="Clavaminate synthase-like"/>
    <property type="match status" value="1"/>
</dbReference>
<keyword evidence="2" id="KW-0560">Oxidoreductase</keyword>
<comment type="caution">
    <text evidence="5">The sequence shown here is derived from an EMBL/GenBank/DDBJ whole genome shotgun (WGS) entry which is preliminary data.</text>
</comment>
<organism evidence="5 6">
    <name type="scientific">Paraburkholderia dipogonis</name>
    <dbReference type="NCBI Taxonomy" id="1211383"/>
    <lineage>
        <taxon>Bacteria</taxon>
        <taxon>Pseudomonadati</taxon>
        <taxon>Pseudomonadota</taxon>
        <taxon>Betaproteobacteria</taxon>
        <taxon>Burkholderiales</taxon>
        <taxon>Burkholderiaceae</taxon>
        <taxon>Paraburkholderia</taxon>
    </lineage>
</organism>